<organism evidence="2 3">
    <name type="scientific">Sphingomicrobium clamense</name>
    <dbReference type="NCBI Taxonomy" id="2851013"/>
    <lineage>
        <taxon>Bacteria</taxon>
        <taxon>Pseudomonadati</taxon>
        <taxon>Pseudomonadota</taxon>
        <taxon>Alphaproteobacteria</taxon>
        <taxon>Sphingomonadales</taxon>
        <taxon>Sphingomonadaceae</taxon>
        <taxon>Sphingomicrobium</taxon>
    </lineage>
</organism>
<dbReference type="Proteomes" id="UP000698028">
    <property type="component" value="Unassembled WGS sequence"/>
</dbReference>
<evidence type="ECO:0008006" key="4">
    <source>
        <dbReference type="Google" id="ProtNLM"/>
    </source>
</evidence>
<name>A0ABS6V592_9SPHN</name>
<accession>A0ABS6V592</accession>
<proteinExistence type="predicted"/>
<feature type="chain" id="PRO_5046858972" description="17 kDa surface antigen" evidence="1">
    <location>
        <begin position="28"/>
        <end position="218"/>
    </location>
</feature>
<evidence type="ECO:0000313" key="3">
    <source>
        <dbReference type="Proteomes" id="UP000698028"/>
    </source>
</evidence>
<evidence type="ECO:0000256" key="1">
    <source>
        <dbReference type="SAM" id="SignalP"/>
    </source>
</evidence>
<evidence type="ECO:0000313" key="2">
    <source>
        <dbReference type="EMBL" id="MBW0144367.1"/>
    </source>
</evidence>
<keyword evidence="3" id="KW-1185">Reference proteome</keyword>
<gene>
    <name evidence="2" type="ORF">KTQ36_03550</name>
</gene>
<sequence>MLRKTKILLTAGAAAAAAATFATPASAQYYDRGYSQGGDVLGAIIRGVLGAGRYGQYPYGNYGYNQGYYGERNAINQCSRAVENEINRRVNARYDRYDRRYDSRYDRRYDRRYDDRYDRRYDRRYGDRYERVPDRYRTDPYVRNYGSFGGQARIAGITDVKRKGWGTQVKGVAMSGRYATNYNRYDRRGYGYGQRPDIKWNCEIDRRGYIRDIDIKRR</sequence>
<dbReference type="RefSeq" id="WP_218632369.1">
    <property type="nucleotide sequence ID" value="NZ_JAHVAH010000001.1"/>
</dbReference>
<dbReference type="EMBL" id="JAHVAH010000001">
    <property type="protein sequence ID" value="MBW0144367.1"/>
    <property type="molecule type" value="Genomic_DNA"/>
</dbReference>
<reference evidence="2 3" key="1">
    <citation type="submission" date="2021-07" db="EMBL/GenBank/DDBJ databases">
        <title>The draft genome sequence of Sphingomicrobium sp. B8.</title>
        <authorList>
            <person name="Mu L."/>
        </authorList>
    </citation>
    <scope>NUCLEOTIDE SEQUENCE [LARGE SCALE GENOMIC DNA]</scope>
    <source>
        <strain evidence="2 3">B8</strain>
    </source>
</reference>
<comment type="caution">
    <text evidence="2">The sequence shown here is derived from an EMBL/GenBank/DDBJ whole genome shotgun (WGS) entry which is preliminary data.</text>
</comment>
<protein>
    <recommendedName>
        <fullName evidence="4">17 kDa surface antigen</fullName>
    </recommendedName>
</protein>
<keyword evidence="1" id="KW-0732">Signal</keyword>
<feature type="signal peptide" evidence="1">
    <location>
        <begin position="1"/>
        <end position="27"/>
    </location>
</feature>